<dbReference type="Proteomes" id="UP000288071">
    <property type="component" value="Unassembled WGS sequence"/>
</dbReference>
<dbReference type="SUPFAM" id="SSF46785">
    <property type="entry name" value="Winged helix' DNA-binding domain"/>
    <property type="match status" value="1"/>
</dbReference>
<protein>
    <submittedName>
        <fullName evidence="6">LysR family transcriptional regulator</fullName>
    </submittedName>
</protein>
<keyword evidence="7" id="KW-1185">Reference proteome</keyword>
<evidence type="ECO:0000256" key="3">
    <source>
        <dbReference type="ARBA" id="ARBA00023125"/>
    </source>
</evidence>
<evidence type="ECO:0000313" key="6">
    <source>
        <dbReference type="EMBL" id="RWR48379.1"/>
    </source>
</evidence>
<comment type="caution">
    <text evidence="6">The sequence shown here is derived from an EMBL/GenBank/DDBJ whole genome shotgun (WGS) entry which is preliminary data.</text>
</comment>
<dbReference type="Pfam" id="PF03466">
    <property type="entry name" value="LysR_substrate"/>
    <property type="match status" value="1"/>
</dbReference>
<accession>A0A443LGU2</accession>
<keyword evidence="4" id="KW-0804">Transcription</keyword>
<keyword evidence="2" id="KW-0805">Transcription regulation</keyword>
<dbReference type="RefSeq" id="WP_128157767.1">
    <property type="nucleotide sequence ID" value="NZ_JBHSOM010000019.1"/>
</dbReference>
<dbReference type="PROSITE" id="PS50931">
    <property type="entry name" value="HTH_LYSR"/>
    <property type="match status" value="1"/>
</dbReference>
<name>A0A443LGU2_9RHOB</name>
<comment type="similarity">
    <text evidence="1">Belongs to the LysR transcriptional regulatory family.</text>
</comment>
<keyword evidence="3" id="KW-0238">DNA-binding</keyword>
<dbReference type="Gene3D" id="3.40.190.10">
    <property type="entry name" value="Periplasmic binding protein-like II"/>
    <property type="match status" value="2"/>
</dbReference>
<dbReference type="InterPro" id="IPR058163">
    <property type="entry name" value="LysR-type_TF_proteobact-type"/>
</dbReference>
<reference evidence="7" key="2">
    <citation type="submission" date="2019-01" db="EMBL/GenBank/DDBJ databases">
        <title>Sinorhodobacter populi sp. nov. isolated from the symptomatic bark tissue of Populus euramericana canker.</title>
        <authorList>
            <person name="Li Y."/>
        </authorList>
    </citation>
    <scope>NUCLEOTIDE SEQUENCE [LARGE SCALE GENOMIC DNA]</scope>
    <source>
        <strain evidence="7">CGMCC 1.12963</strain>
    </source>
</reference>
<evidence type="ECO:0000259" key="5">
    <source>
        <dbReference type="PROSITE" id="PS50931"/>
    </source>
</evidence>
<evidence type="ECO:0000256" key="4">
    <source>
        <dbReference type="ARBA" id="ARBA00023163"/>
    </source>
</evidence>
<dbReference type="InterPro" id="IPR000847">
    <property type="entry name" value="LysR_HTH_N"/>
</dbReference>
<dbReference type="AlphaFoldDB" id="A0A443LGU2"/>
<dbReference type="PANTHER" id="PTHR30537:SF74">
    <property type="entry name" value="HTH-TYPE TRANSCRIPTIONAL REGULATOR TRPI"/>
    <property type="match status" value="1"/>
</dbReference>
<evidence type="ECO:0000313" key="7">
    <source>
        <dbReference type="Proteomes" id="UP000288071"/>
    </source>
</evidence>
<dbReference type="Pfam" id="PF00126">
    <property type="entry name" value="HTH_1"/>
    <property type="match status" value="1"/>
</dbReference>
<sequence>MLNLTALNTFHQVARSGGIAGAASHLNVTDGAIRYQIRRLEEELGERLIVRSKRSLTLTSAGLSLFERLNHAFQDMERACQSLTSASGLDGELNIACAPAFAGSRLPSVIKAYCQQYPLMTVRVFPIGMADDSMDVVISYGERPMPGMREAILRDEMYFPVCRPELKYEWNINDPADLVHCIALHADQGADWMRLVSAASPKALQFAQQIYFPNAAVSLQAARRGCGIAVGTSILCADDLRSGTLVRLLNIEVPAPNPYFIIQPGQTQKDSAERFVETLMAELENG</sequence>
<dbReference type="InterPro" id="IPR005119">
    <property type="entry name" value="LysR_subst-bd"/>
</dbReference>
<feature type="domain" description="HTH lysR-type" evidence="5">
    <location>
        <begin position="2"/>
        <end position="59"/>
    </location>
</feature>
<dbReference type="GO" id="GO:0043565">
    <property type="term" value="F:sequence-specific DNA binding"/>
    <property type="evidence" value="ECO:0007669"/>
    <property type="project" value="TreeGrafter"/>
</dbReference>
<evidence type="ECO:0000256" key="1">
    <source>
        <dbReference type="ARBA" id="ARBA00009437"/>
    </source>
</evidence>
<reference evidence="6 7" key="1">
    <citation type="submission" date="2019-01" db="EMBL/GenBank/DDBJ databases">
        <title>Sinorhodobacter populi sp. nov. isolated from the symptomatic bark tissue of Populus euramericana canker.</title>
        <authorList>
            <person name="Xu G."/>
        </authorList>
    </citation>
    <scope>NUCLEOTIDE SEQUENCE [LARGE SCALE GENOMIC DNA]</scope>
    <source>
        <strain evidence="6 7">CGMCC 1.12963</strain>
    </source>
</reference>
<gene>
    <name evidence="6" type="ORF">EOW66_18250</name>
</gene>
<dbReference type="SUPFAM" id="SSF53850">
    <property type="entry name" value="Periplasmic binding protein-like II"/>
    <property type="match status" value="1"/>
</dbReference>
<dbReference type="PANTHER" id="PTHR30537">
    <property type="entry name" value="HTH-TYPE TRANSCRIPTIONAL REGULATOR"/>
    <property type="match status" value="1"/>
</dbReference>
<dbReference type="Gene3D" id="1.10.10.10">
    <property type="entry name" value="Winged helix-like DNA-binding domain superfamily/Winged helix DNA-binding domain"/>
    <property type="match status" value="1"/>
</dbReference>
<evidence type="ECO:0000256" key="2">
    <source>
        <dbReference type="ARBA" id="ARBA00023015"/>
    </source>
</evidence>
<dbReference type="GO" id="GO:0006351">
    <property type="term" value="P:DNA-templated transcription"/>
    <property type="evidence" value="ECO:0007669"/>
    <property type="project" value="TreeGrafter"/>
</dbReference>
<dbReference type="InterPro" id="IPR036388">
    <property type="entry name" value="WH-like_DNA-bd_sf"/>
</dbReference>
<organism evidence="6 7">
    <name type="scientific">Paenirhodobacter huangdaonensis</name>
    <dbReference type="NCBI Taxonomy" id="2501515"/>
    <lineage>
        <taxon>Bacteria</taxon>
        <taxon>Pseudomonadati</taxon>
        <taxon>Pseudomonadota</taxon>
        <taxon>Alphaproteobacteria</taxon>
        <taxon>Rhodobacterales</taxon>
        <taxon>Rhodobacter group</taxon>
        <taxon>Paenirhodobacter</taxon>
    </lineage>
</organism>
<dbReference type="InterPro" id="IPR036390">
    <property type="entry name" value="WH_DNA-bd_sf"/>
</dbReference>
<dbReference type="EMBL" id="SAVA01000015">
    <property type="protein sequence ID" value="RWR48379.1"/>
    <property type="molecule type" value="Genomic_DNA"/>
</dbReference>
<proteinExistence type="inferred from homology"/>
<dbReference type="GO" id="GO:0003700">
    <property type="term" value="F:DNA-binding transcription factor activity"/>
    <property type="evidence" value="ECO:0007669"/>
    <property type="project" value="InterPro"/>
</dbReference>